<dbReference type="InterPro" id="IPR006530">
    <property type="entry name" value="YD"/>
</dbReference>
<dbReference type="NCBIfam" id="TIGR03696">
    <property type="entry name" value="Rhs_assc_core"/>
    <property type="match status" value="1"/>
</dbReference>
<dbReference type="RefSeq" id="WP_319988284.1">
    <property type="nucleotide sequence ID" value="NZ_JAXAVV010000021.1"/>
</dbReference>
<gene>
    <name evidence="2" type="ORF">SK571_34425</name>
</gene>
<protein>
    <submittedName>
        <fullName evidence="2">RHS repeat-associated core domain-containing protein</fullName>
    </submittedName>
</protein>
<dbReference type="NCBIfam" id="TIGR01643">
    <property type="entry name" value="YD_repeat_2x"/>
    <property type="match status" value="1"/>
</dbReference>
<dbReference type="PANTHER" id="PTHR32305:SF15">
    <property type="entry name" value="PROTEIN RHSA-RELATED"/>
    <property type="match status" value="1"/>
</dbReference>
<comment type="caution">
    <text evidence="2">The sequence shown here is derived from an EMBL/GenBank/DDBJ whole genome shotgun (WGS) entry which is preliminary data.</text>
</comment>
<evidence type="ECO:0000259" key="1">
    <source>
        <dbReference type="Pfam" id="PF25275"/>
    </source>
</evidence>
<evidence type="ECO:0000313" key="2">
    <source>
        <dbReference type="EMBL" id="MDX8054493.1"/>
    </source>
</evidence>
<accession>A0ABU4U2D7</accession>
<dbReference type="PANTHER" id="PTHR32305">
    <property type="match status" value="1"/>
</dbReference>
<name>A0ABU4U2D7_9PSEU</name>
<dbReference type="Proteomes" id="UP001271792">
    <property type="component" value="Unassembled WGS sequence"/>
</dbReference>
<dbReference type="EMBL" id="JAXAVV010000021">
    <property type="protein sequence ID" value="MDX8054493.1"/>
    <property type="molecule type" value="Genomic_DNA"/>
</dbReference>
<reference evidence="2 3" key="1">
    <citation type="submission" date="2023-11" db="EMBL/GenBank/DDBJ databases">
        <title>Lentzea sokolovensis, sp. nov., Lentzea kristufkii, sp. nov., and Lentzea miocenensis, sp. nov., rare actinobacteria from Sokolov Coal Basin, Miocene lacustrine sediment, Czech Republic.</title>
        <authorList>
            <person name="Lara A."/>
            <person name="Kotroba L."/>
            <person name="Nouioui I."/>
            <person name="Neumann-Schaal M."/>
            <person name="Mast Y."/>
            <person name="Chronakova A."/>
        </authorList>
    </citation>
    <scope>NUCLEOTIDE SEQUENCE [LARGE SCALE GENOMIC DNA]</scope>
    <source>
        <strain evidence="2 3">BCCO 10_0798</strain>
    </source>
</reference>
<feature type="domain" description="Golvesin/Xly CBD-like" evidence="1">
    <location>
        <begin position="147"/>
        <end position="285"/>
    </location>
</feature>
<evidence type="ECO:0000313" key="3">
    <source>
        <dbReference type="Proteomes" id="UP001271792"/>
    </source>
</evidence>
<organism evidence="2 3">
    <name type="scientific">Lentzea kristufekii</name>
    <dbReference type="NCBI Taxonomy" id="3095430"/>
    <lineage>
        <taxon>Bacteria</taxon>
        <taxon>Bacillati</taxon>
        <taxon>Actinomycetota</taxon>
        <taxon>Actinomycetes</taxon>
        <taxon>Pseudonocardiales</taxon>
        <taxon>Pseudonocardiaceae</taxon>
        <taxon>Lentzea</taxon>
    </lineage>
</organism>
<keyword evidence="3" id="KW-1185">Reference proteome</keyword>
<dbReference type="Pfam" id="PF25275">
    <property type="entry name" value="Golvesin_C"/>
    <property type="match status" value="1"/>
</dbReference>
<dbReference type="InterPro" id="IPR022385">
    <property type="entry name" value="Rhs_assc_core"/>
</dbReference>
<dbReference type="Gene3D" id="2.180.10.10">
    <property type="entry name" value="RHS repeat-associated core"/>
    <property type="match status" value="1"/>
</dbReference>
<sequence>MSPRGVETTDDADDFTAQTVYDKLNRPIEKLAPFDKDDVQHKVADKTIYTYDPAGRIKEMSSPPSQGQTVRNITQYSYFDNGWVRSATDPWEIVTSYDYTPLGQQASRTQTSAGGSSSRTMTWDYYPDGKPKSRSDSGVPVGLHVALTDNSDTGFVELAGNWSTATAGQGFQGYDYRSTARGSGGTTFTWKPVIPQDGSYEVFVKYPAGVAGTATNAPHKVETGTATSTVAVNQTQHGGEWVSLGSFTFTAGNAAKVTVSDNAAKVTVSDNADGTVLADAVKLVRDSGSDPDNESKTFSQVYDANGNLTSLSDSSPGAKTDSYALTYNGLNQLTKIEEKLASVVQATTTFSYDENGSPLTRGHDKQSSEFSYNVLDLIERVQNTETGGSPKVTSYTYTDRGQVKQETKPNGNKVVYGYHLDGGLASQVESKADGTLVAQHLIDYSVNGHRSRDAAKIQNADNASAYLDEVHEYDYDPLDRVRKVTKKSAAGAVLETEDYVHDANSNVVSQSVDSTATTFNYDRNRLLSSTSSGVTSSYNYDPFGRLDSVTAAGQIVESFKYDGFDRTVEHRKQADGGGMKTTAYAYDPLDRTTAKTEDGKTTDFAYLGLTDKVVSETIAGQLQRTYQYDSFGQRLAQIKKDTDGTGPEVAEDSYYGYNPHTDVETLTKANGDTRATYGYTAYGKDDKEAFTGIDKPDVQQPGKEPFNFYRYNGKRFGPSSGSYDMGFRDYNPGLNRFTTRDTYNGALADMNLGSDTFTGNRYAFAGGNPITGVEADGHGLCADTGCQYVCSAECSSKEAYALSELMSAERPSAEQQQQEAWQTEYELAIVDVDKKNPGTREALDDLNTNDFHYALAQAEVDLRFCERVGSECRTAMMSKQALDVAAIVAVAANAQDRPGYPSRAESRNLVKAAVDRQLSRGWQALIDNHLDAGQRANYQSLIDKGDFVNSRKEIGTALHNAVDADLQKNHPGRFSYSASRGPDCKDNYNGVTVELATRKGFSSHWRKQGACRSSMYVLCTGPGRLPSTSGRGNTYGKGIGGG</sequence>
<dbReference type="InterPro" id="IPR033803">
    <property type="entry name" value="CBD-like_Golvesin-Xly"/>
</dbReference>
<proteinExistence type="predicted"/>
<dbReference type="InterPro" id="IPR050708">
    <property type="entry name" value="T6SS_VgrG/RHS"/>
</dbReference>